<dbReference type="SUPFAM" id="SSF51569">
    <property type="entry name" value="Aldolase"/>
    <property type="match status" value="1"/>
</dbReference>
<dbReference type="NCBIfam" id="NF006421">
    <property type="entry name" value="PRK08673.1"/>
    <property type="match status" value="1"/>
</dbReference>
<dbReference type="GO" id="GO:0003849">
    <property type="term" value="F:3-deoxy-7-phosphoheptulonate synthase activity"/>
    <property type="evidence" value="ECO:0007669"/>
    <property type="project" value="UniProtKB-EC"/>
</dbReference>
<name>A0ABR9QYD7_9FIRM</name>
<accession>A0ABR9QYD7</accession>
<evidence type="ECO:0000313" key="4">
    <source>
        <dbReference type="EMBL" id="MBE5035590.1"/>
    </source>
</evidence>
<dbReference type="Proteomes" id="UP001516588">
    <property type="component" value="Unassembled WGS sequence"/>
</dbReference>
<dbReference type="RefSeq" id="WP_226385238.1">
    <property type="nucleotide sequence ID" value="NZ_JADCKA010000006.1"/>
</dbReference>
<evidence type="ECO:0000256" key="1">
    <source>
        <dbReference type="ARBA" id="ARBA00022679"/>
    </source>
</evidence>
<keyword evidence="5" id="KW-1185">Reference proteome</keyword>
<keyword evidence="1 4" id="KW-0808">Transferase</keyword>
<reference evidence="4 5" key="1">
    <citation type="submission" date="2020-10" db="EMBL/GenBank/DDBJ databases">
        <title>ChiBAC.</title>
        <authorList>
            <person name="Zenner C."/>
            <person name="Hitch T.C.A."/>
            <person name="Clavel T."/>
        </authorList>
    </citation>
    <scope>NUCLEOTIDE SEQUENCE [LARGE SCALE GENOMIC DNA]</scope>
    <source>
        <strain evidence="4 5">DSM 108706</strain>
    </source>
</reference>
<feature type="domain" description="DAHP synthase ferredoxin-like" evidence="3">
    <location>
        <begin position="1"/>
        <end position="67"/>
    </location>
</feature>
<dbReference type="Pfam" id="PF18152">
    <property type="entry name" value="DAHP_snth_FXD"/>
    <property type="match status" value="1"/>
</dbReference>
<dbReference type="NCBIfam" id="NF009239">
    <property type="entry name" value="PRK12595.1"/>
    <property type="match status" value="1"/>
</dbReference>
<evidence type="ECO:0000259" key="2">
    <source>
        <dbReference type="Pfam" id="PF00793"/>
    </source>
</evidence>
<dbReference type="NCBIfam" id="TIGR01361">
    <property type="entry name" value="DAHP_synth_Bsub"/>
    <property type="match status" value="1"/>
</dbReference>
<protein>
    <submittedName>
        <fullName evidence="4">3-deoxy-7-phosphoheptulonate synthase</fullName>
        <ecNumber evidence="4">2.5.1.54</ecNumber>
    </submittedName>
</protein>
<proteinExistence type="predicted"/>
<dbReference type="EMBL" id="JADCKA010000006">
    <property type="protein sequence ID" value="MBE5035590.1"/>
    <property type="molecule type" value="Genomic_DNA"/>
</dbReference>
<dbReference type="PANTHER" id="PTHR43018:SF2">
    <property type="entry name" value="PHOSPHO-2-DEHYDRO-3-DEOXYHEPTONATE ALDOLASE"/>
    <property type="match status" value="1"/>
</dbReference>
<dbReference type="InterPro" id="IPR013785">
    <property type="entry name" value="Aldolase_TIM"/>
</dbReference>
<dbReference type="InterPro" id="IPR006268">
    <property type="entry name" value="DAHP_syn_2"/>
</dbReference>
<dbReference type="Pfam" id="PF00793">
    <property type="entry name" value="DAHP_synth_1"/>
    <property type="match status" value="1"/>
</dbReference>
<dbReference type="PANTHER" id="PTHR43018">
    <property type="entry name" value="PHOSPHO-2-DEHYDRO-3-DEOXYHEPTONATE ALDOLASE"/>
    <property type="match status" value="1"/>
</dbReference>
<dbReference type="InterPro" id="IPR041071">
    <property type="entry name" value="DAHP_snth_FXD"/>
</dbReference>
<gene>
    <name evidence="4" type="primary">aroF</name>
    <name evidence="4" type="ORF">INF20_04745</name>
</gene>
<dbReference type="InterPro" id="IPR006218">
    <property type="entry name" value="DAHP1/KDSA"/>
</dbReference>
<organism evidence="4 5">
    <name type="scientific">Gallibacter intestinalis</name>
    <dbReference type="NCBI Taxonomy" id="2779356"/>
    <lineage>
        <taxon>Bacteria</taxon>
        <taxon>Bacillati</taxon>
        <taxon>Bacillota</taxon>
        <taxon>Clostridia</taxon>
        <taxon>Eubacteriales</taxon>
        <taxon>Eubacteriaceae</taxon>
        <taxon>Gallibacter</taxon>
    </lineage>
</organism>
<evidence type="ECO:0000259" key="3">
    <source>
        <dbReference type="Pfam" id="PF18152"/>
    </source>
</evidence>
<dbReference type="InterPro" id="IPR052899">
    <property type="entry name" value="Class-I_DAHP_synthase"/>
</dbReference>
<evidence type="ECO:0000313" key="5">
    <source>
        <dbReference type="Proteomes" id="UP001516588"/>
    </source>
</evidence>
<dbReference type="Gene3D" id="3.20.20.70">
    <property type="entry name" value="Aldolase class I"/>
    <property type="match status" value="1"/>
</dbReference>
<dbReference type="EC" id="2.5.1.54" evidence="4"/>
<comment type="caution">
    <text evidence="4">The sequence shown here is derived from an EMBL/GenBank/DDBJ whole genome shotgun (WGS) entry which is preliminary data.</text>
</comment>
<sequence>MIILLKQNPDPRKLSSLRTWLRSMDFEIHYSQGTSTTLMGLVGDTSSLDIDMIRALDVVEEAIRIQESYKLANRKFHPEDTVVDVAGVKFGDGSFQIIAGPCCIESESQVCEIAEDIKASGASILRGGAYKPRTSPYSFQGMGEEGLKLLMEAKKLTGLPVVTEVLDISQLELFKDVDMIQVGARNMQNYELLKELGEMDKPVLLKRGSACTIEELLMSAEYILKGGNENVILCERGIRTFETATRNTLDISAIPVLKKKTHLPVIVDPSHGTGNASLVPPMALAAAAAGADGLMVEVHSMPEYALCDGPQAIKPEDFEKLVEMIEKLRPFAYDYKR</sequence>
<dbReference type="Gene3D" id="3.30.70.1140">
    <property type="entry name" value="Phospho-2-dehydro-3-deoxyheptonate aldolase, domain 1"/>
    <property type="match status" value="1"/>
</dbReference>
<feature type="domain" description="DAHP synthetase I/KDSA" evidence="2">
    <location>
        <begin position="87"/>
        <end position="328"/>
    </location>
</feature>